<organism evidence="2 3">
    <name type="scientific">Colletotrichum orchidophilum</name>
    <dbReference type="NCBI Taxonomy" id="1209926"/>
    <lineage>
        <taxon>Eukaryota</taxon>
        <taxon>Fungi</taxon>
        <taxon>Dikarya</taxon>
        <taxon>Ascomycota</taxon>
        <taxon>Pezizomycotina</taxon>
        <taxon>Sordariomycetes</taxon>
        <taxon>Hypocreomycetidae</taxon>
        <taxon>Glomerellales</taxon>
        <taxon>Glomerellaceae</taxon>
        <taxon>Colletotrichum</taxon>
    </lineage>
</organism>
<accession>A0A1G4BAI0</accession>
<evidence type="ECO:0000313" key="3">
    <source>
        <dbReference type="Proteomes" id="UP000176998"/>
    </source>
</evidence>
<evidence type="ECO:0000313" key="2">
    <source>
        <dbReference type="EMBL" id="OHE98388.1"/>
    </source>
</evidence>
<comment type="caution">
    <text evidence="2">The sequence shown here is derived from an EMBL/GenBank/DDBJ whole genome shotgun (WGS) entry which is preliminary data.</text>
</comment>
<dbReference type="OrthoDB" id="4836165at2759"/>
<proteinExistence type="predicted"/>
<feature type="domain" description="Aminoglycoside phosphotransferase" evidence="1">
    <location>
        <begin position="52"/>
        <end position="297"/>
    </location>
</feature>
<dbReference type="EMBL" id="MJBS01000047">
    <property type="protein sequence ID" value="OHE98388.1"/>
    <property type="molecule type" value="Genomic_DNA"/>
</dbReference>
<protein>
    <recommendedName>
        <fullName evidence="1">Aminoglycoside phosphotransferase domain-containing protein</fullName>
    </recommendedName>
</protein>
<evidence type="ECO:0000259" key="1">
    <source>
        <dbReference type="Pfam" id="PF01636"/>
    </source>
</evidence>
<name>A0A1G4BAI0_9PEZI</name>
<dbReference type="InterPro" id="IPR051678">
    <property type="entry name" value="AGP_Transferase"/>
</dbReference>
<reference evidence="2 3" key="1">
    <citation type="submission" date="2016-09" db="EMBL/GenBank/DDBJ databases">
        <authorList>
            <person name="Capua I."/>
            <person name="De Benedictis P."/>
            <person name="Joannis T."/>
            <person name="Lombin L.H."/>
            <person name="Cattoli G."/>
        </authorList>
    </citation>
    <scope>NUCLEOTIDE SEQUENCE [LARGE SCALE GENOMIC DNA]</scope>
    <source>
        <strain evidence="2 3">IMI 309357</strain>
    </source>
</reference>
<dbReference type="InterPro" id="IPR011009">
    <property type="entry name" value="Kinase-like_dom_sf"/>
</dbReference>
<sequence length="396" mass="44132">MAADSSSWTTVQEFLQNADHQSIACFEQVNWDQLCQIASDANRSLECVALDQIASGLNNMVRQLEFPDKTRWAARIPIIRSQPHSSYSTKLHNEIATMQFIQENSSLPVPQVFTYDTDANNAANTAYMLIEVLPGIVAIDALGGHKVHGGVIPMRYRQTFYRSVAKCHIQITSIRLPKIGTIIRSEDGGYESGPIPGIGGPFDTAAAFFEAWADKVEFKRDKETITQMMQRGPISAEKMIQIIDEFPSQIKGMAEQLASDNDGPFPLCHDDFLHSNIMVDEASFNVTGVIDWEGACTVPWGLVAFPEFIQVMPRSFDLPQHYDQDGQPVEESVREKWLERQNYVEMVKSAEGEDNLLSACLSSNLSQALAYTCGAFTNGKLGFYDRVIAELKEGRS</sequence>
<dbReference type="SUPFAM" id="SSF56112">
    <property type="entry name" value="Protein kinase-like (PK-like)"/>
    <property type="match status" value="1"/>
</dbReference>
<dbReference type="PANTHER" id="PTHR21310">
    <property type="entry name" value="AMINOGLYCOSIDE PHOSPHOTRANSFERASE-RELATED-RELATED"/>
    <property type="match status" value="1"/>
</dbReference>
<dbReference type="RefSeq" id="XP_022475538.1">
    <property type="nucleotide sequence ID" value="XM_022618025.1"/>
</dbReference>
<dbReference type="PANTHER" id="PTHR21310:SF13">
    <property type="entry name" value="AMINOGLYCOSIDE PHOSPHOTRANSFERASE DOMAIN-CONTAINING PROTEIN"/>
    <property type="match status" value="1"/>
</dbReference>
<dbReference type="InterPro" id="IPR002575">
    <property type="entry name" value="Aminoglycoside_PTrfase"/>
</dbReference>
<dbReference type="Gene3D" id="3.90.1200.10">
    <property type="match status" value="1"/>
</dbReference>
<dbReference type="AlphaFoldDB" id="A0A1G4BAI0"/>
<dbReference type="Proteomes" id="UP000176998">
    <property type="component" value="Unassembled WGS sequence"/>
</dbReference>
<keyword evidence="3" id="KW-1185">Reference proteome</keyword>
<dbReference type="GeneID" id="34559535"/>
<dbReference type="STRING" id="1209926.A0A1G4BAI0"/>
<gene>
    <name evidence="2" type="ORF">CORC01_06384</name>
</gene>
<dbReference type="Pfam" id="PF01636">
    <property type="entry name" value="APH"/>
    <property type="match status" value="1"/>
</dbReference>